<dbReference type="RefSeq" id="WP_111921526.1">
    <property type="nucleotide sequence ID" value="NZ_SVCG01000024.1"/>
</dbReference>
<keyword evidence="3" id="KW-0805">Transcription regulation</keyword>
<keyword evidence="1" id="KW-0547">Nucleotide-binding</keyword>
<sequence>MGSYLKDIQASVIKYANIISQILQVEVEIVDENFIRIAGTGIFKDKINEDMSKEGYVYKTVLKSGEEQIIYNPGKDKLCIQCPKRGNCDEKFEMSSPIKLNDEIIGVIGLICFKSEQRNHLLNKFNVHMAFLRQISEFISIAAHEKKEEQKRENLIELLNTIIDKVEQGVLILDKENKIRHINENALRYLNISKKSKGYKFYIEGIGDNILGFKEYKVAIENEQFNLLGSIYPINLNDEMYNKMFFFHDSQRFKEKINKISSSEKNISCKDILGNSKKMIELKETIKKVASSTSTILITGESGTGKEMVARAIHNESNRNKKPFVAINCAAIPESLLESELFGYVKGAFTGADPMGRIGKFELGNGGTIFLDEIGDMPLFLQTKLLRVLQERKIVRVGSNISVDIDVRVISATNKDLITMIKENKFREDLYFRLNVIPIRIPALRDRVQDIKMLSEYFINKYLNLFNKRFKKVKIDDDLMKFFYLYDWPGNIRQLENTIEYMVNMMKPDGILTKDTLPENILSQRLEKKEVDKQIYTLKELEKKAIGEALNICGWSTEGKKLVALKLGIGIATLYRKIEEYNLSK</sequence>
<dbReference type="Gene3D" id="1.10.8.60">
    <property type="match status" value="1"/>
</dbReference>
<dbReference type="PANTHER" id="PTHR32071">
    <property type="entry name" value="TRANSCRIPTIONAL REGULATORY PROTEIN"/>
    <property type="match status" value="1"/>
</dbReference>
<dbReference type="GO" id="GO:0005524">
    <property type="term" value="F:ATP binding"/>
    <property type="evidence" value="ECO:0007669"/>
    <property type="project" value="UniProtKB-KW"/>
</dbReference>
<dbReference type="SMART" id="SM00382">
    <property type="entry name" value="AAA"/>
    <property type="match status" value="1"/>
</dbReference>
<evidence type="ECO:0000256" key="3">
    <source>
        <dbReference type="ARBA" id="ARBA00023015"/>
    </source>
</evidence>
<dbReference type="SUPFAM" id="SSF52540">
    <property type="entry name" value="P-loop containing nucleoside triphosphate hydrolases"/>
    <property type="match status" value="1"/>
</dbReference>
<dbReference type="InterPro" id="IPR003593">
    <property type="entry name" value="AAA+_ATPase"/>
</dbReference>
<dbReference type="EMBL" id="UAWC01000022">
    <property type="protein sequence ID" value="SQB35033.1"/>
    <property type="molecule type" value="Genomic_DNA"/>
</dbReference>
<dbReference type="CDD" id="cd00009">
    <property type="entry name" value="AAA"/>
    <property type="match status" value="1"/>
</dbReference>
<dbReference type="Pfam" id="PF00158">
    <property type="entry name" value="Sigma54_activat"/>
    <property type="match status" value="1"/>
</dbReference>
<dbReference type="PROSITE" id="PS50045">
    <property type="entry name" value="SIGMA54_INTERACT_4"/>
    <property type="match status" value="1"/>
</dbReference>
<dbReference type="InterPro" id="IPR009057">
    <property type="entry name" value="Homeodomain-like_sf"/>
</dbReference>
<evidence type="ECO:0000313" key="6">
    <source>
        <dbReference type="EMBL" id="SQB35033.1"/>
    </source>
</evidence>
<dbReference type="InterPro" id="IPR002197">
    <property type="entry name" value="HTH_Fis"/>
</dbReference>
<gene>
    <name evidence="6" type="primary">zraR_2</name>
    <name evidence="6" type="ORF">NCTC13028_01642</name>
</gene>
<dbReference type="InterPro" id="IPR027417">
    <property type="entry name" value="P-loop_NTPase"/>
</dbReference>
<evidence type="ECO:0000259" key="5">
    <source>
        <dbReference type="PROSITE" id="PS50045"/>
    </source>
</evidence>
<evidence type="ECO:0000256" key="2">
    <source>
        <dbReference type="ARBA" id="ARBA00022840"/>
    </source>
</evidence>
<dbReference type="InterPro" id="IPR002078">
    <property type="entry name" value="Sigma_54_int"/>
</dbReference>
<protein>
    <submittedName>
        <fullName evidence="6">Signal-transduction and transcriptional-control protein</fullName>
    </submittedName>
</protein>
<dbReference type="PANTHER" id="PTHR32071:SF57">
    <property type="entry name" value="C4-DICARBOXYLATE TRANSPORT TRANSCRIPTIONAL REGULATORY PROTEIN DCTD"/>
    <property type="match status" value="1"/>
</dbReference>
<reference evidence="6 7" key="1">
    <citation type="submission" date="2018-06" db="EMBL/GenBank/DDBJ databases">
        <authorList>
            <consortium name="Pathogen Informatics"/>
            <person name="Doyle S."/>
        </authorList>
    </citation>
    <scope>NUCLEOTIDE SEQUENCE [LARGE SCALE GENOMIC DNA]</scope>
    <source>
        <strain evidence="6 7">NCTC13028</strain>
    </source>
</reference>
<dbReference type="Pfam" id="PF02954">
    <property type="entry name" value="HTH_8"/>
    <property type="match status" value="1"/>
</dbReference>
<dbReference type="PROSITE" id="PS00688">
    <property type="entry name" value="SIGMA54_INTERACT_3"/>
    <property type="match status" value="1"/>
</dbReference>
<dbReference type="InterPro" id="IPR025944">
    <property type="entry name" value="Sigma_54_int_dom_CS"/>
</dbReference>
<feature type="domain" description="Sigma-54 factor interaction" evidence="5">
    <location>
        <begin position="272"/>
        <end position="504"/>
    </location>
</feature>
<dbReference type="Gene3D" id="1.10.10.60">
    <property type="entry name" value="Homeodomain-like"/>
    <property type="match status" value="1"/>
</dbReference>
<keyword evidence="2" id="KW-0067">ATP-binding</keyword>
<accession>A0A2X2WBL0</accession>
<organism evidence="6 7">
    <name type="scientific">Clostridium cochlearium</name>
    <dbReference type="NCBI Taxonomy" id="1494"/>
    <lineage>
        <taxon>Bacteria</taxon>
        <taxon>Bacillati</taxon>
        <taxon>Bacillota</taxon>
        <taxon>Clostridia</taxon>
        <taxon>Eubacteriales</taxon>
        <taxon>Clostridiaceae</taxon>
        <taxon>Clostridium</taxon>
    </lineage>
</organism>
<dbReference type="PROSITE" id="PS00675">
    <property type="entry name" value="SIGMA54_INTERACT_1"/>
    <property type="match status" value="1"/>
</dbReference>
<proteinExistence type="predicted"/>
<dbReference type="SUPFAM" id="SSF46689">
    <property type="entry name" value="Homeodomain-like"/>
    <property type="match status" value="1"/>
</dbReference>
<dbReference type="FunFam" id="3.40.50.300:FF:000006">
    <property type="entry name" value="DNA-binding transcriptional regulator NtrC"/>
    <property type="match status" value="1"/>
</dbReference>
<dbReference type="InterPro" id="IPR025662">
    <property type="entry name" value="Sigma_54_int_dom_ATP-bd_1"/>
</dbReference>
<dbReference type="AlphaFoldDB" id="A0A2X2WBL0"/>
<dbReference type="InterPro" id="IPR058031">
    <property type="entry name" value="AAA_lid_NorR"/>
</dbReference>
<evidence type="ECO:0000256" key="4">
    <source>
        <dbReference type="ARBA" id="ARBA00023163"/>
    </source>
</evidence>
<dbReference type="Proteomes" id="UP000250223">
    <property type="component" value="Unassembled WGS sequence"/>
</dbReference>
<evidence type="ECO:0000313" key="7">
    <source>
        <dbReference type="Proteomes" id="UP000250223"/>
    </source>
</evidence>
<dbReference type="Pfam" id="PF25601">
    <property type="entry name" value="AAA_lid_14"/>
    <property type="match status" value="1"/>
</dbReference>
<evidence type="ECO:0000256" key="1">
    <source>
        <dbReference type="ARBA" id="ARBA00022741"/>
    </source>
</evidence>
<keyword evidence="4" id="KW-0804">Transcription</keyword>
<dbReference type="Gene3D" id="3.40.50.300">
    <property type="entry name" value="P-loop containing nucleotide triphosphate hydrolases"/>
    <property type="match status" value="1"/>
</dbReference>
<dbReference type="GO" id="GO:0043565">
    <property type="term" value="F:sequence-specific DNA binding"/>
    <property type="evidence" value="ECO:0007669"/>
    <property type="project" value="InterPro"/>
</dbReference>
<name>A0A2X2WBL0_CLOCO</name>
<dbReference type="GO" id="GO:0006355">
    <property type="term" value="P:regulation of DNA-templated transcription"/>
    <property type="evidence" value="ECO:0007669"/>
    <property type="project" value="InterPro"/>
</dbReference>